<name>A0A7J4JHC1_9ARCH</name>
<proteinExistence type="predicted"/>
<reference evidence="3" key="2">
    <citation type="submission" date="2021-03" db="EMBL/GenBank/DDBJ databases">
        <authorList>
            <person name="Jaffe A."/>
        </authorList>
    </citation>
    <scope>NUCLEOTIDE SEQUENCE</scope>
    <source>
        <strain evidence="3">RIFCSPLOWO2_01_FULL_58_19</strain>
    </source>
</reference>
<feature type="transmembrane region" description="Helical" evidence="1">
    <location>
        <begin position="93"/>
        <end position="116"/>
    </location>
</feature>
<dbReference type="AlphaFoldDB" id="A0A7J4JHC1"/>
<keyword evidence="1" id="KW-0812">Transmembrane</keyword>
<feature type="transmembrane region" description="Helical" evidence="1">
    <location>
        <begin position="183"/>
        <end position="204"/>
    </location>
</feature>
<evidence type="ECO:0000256" key="1">
    <source>
        <dbReference type="SAM" id="Phobius"/>
    </source>
</evidence>
<sequence>MPITDFIRDYFEKPALGHGGYNLVNTLVYAAILLLVAFKVVYPQLDKRGVKFNVQFMLALLPFILFGSSARVLEDMGLLPRSFNPLEFGYYTYTPGIYIAVGLLTILSLFVARFAAAKTGFSFYKILGGIGLGLALPVVLFEFTRFRAWEGFAGIALGFAVLTGIVCLAVERAWWKDFSRNKLNVLAVGGQALDGVATFVAMQFYQCGEQHVVSRAVIDLGGPLAFPIVKMFLIAVILFYVEKEVKEKNLNDYIKVFIVILGFATGTRDLFTVGVGTCL</sequence>
<evidence type="ECO:0000313" key="2">
    <source>
        <dbReference type="EMBL" id="HIH17163.1"/>
    </source>
</evidence>
<comment type="caution">
    <text evidence="2">The sequence shown here is derived from an EMBL/GenBank/DDBJ whole genome shotgun (WGS) entry which is preliminary data.</text>
</comment>
<dbReference type="EMBL" id="DUGH01000172">
    <property type="protein sequence ID" value="HIH17163.1"/>
    <property type="molecule type" value="Genomic_DNA"/>
</dbReference>
<reference evidence="3" key="3">
    <citation type="submission" date="2021-05" db="EMBL/GenBank/DDBJ databases">
        <title>Protein family content uncovers lineage relationships and bacterial pathway maintenance mechanisms in DPANN archaea.</title>
        <authorList>
            <person name="Castelle C.J."/>
            <person name="Meheust R."/>
            <person name="Jaffe A.L."/>
            <person name="Seitz K."/>
            <person name="Gong X."/>
            <person name="Baker B.J."/>
            <person name="Banfield J.F."/>
        </authorList>
    </citation>
    <scope>NUCLEOTIDE SEQUENCE</scope>
    <source>
        <strain evidence="3">RIFCSPLOWO2_01_FULL_58_19</strain>
    </source>
</reference>
<feature type="transmembrane region" description="Helical" evidence="1">
    <location>
        <begin position="20"/>
        <end position="42"/>
    </location>
</feature>
<keyword evidence="1" id="KW-1133">Transmembrane helix</keyword>
<feature type="transmembrane region" description="Helical" evidence="1">
    <location>
        <begin position="253"/>
        <end position="271"/>
    </location>
</feature>
<dbReference type="PANTHER" id="PTHR40700:SF1">
    <property type="entry name" value="DUF63 DOMAIN-CONTAINING PROTEIN"/>
    <property type="match status" value="1"/>
</dbReference>
<dbReference type="Pfam" id="PF01889">
    <property type="entry name" value="DUF63"/>
    <property type="match status" value="1"/>
</dbReference>
<dbReference type="PANTHER" id="PTHR40700">
    <property type="entry name" value="HYPOTHETICAL MEMBRANE PROTEIN, CONSERVED, DUF63 FAMILY"/>
    <property type="match status" value="1"/>
</dbReference>
<reference evidence="4" key="1">
    <citation type="journal article" date="2020" name="bioRxiv">
        <title>A rank-normalized archaeal taxonomy based on genome phylogeny resolves widespread incomplete and uneven classifications.</title>
        <authorList>
            <person name="Rinke C."/>
            <person name="Chuvochina M."/>
            <person name="Mussig A.J."/>
            <person name="Chaumeil P.-A."/>
            <person name="Waite D.W."/>
            <person name="Whitman W.B."/>
            <person name="Parks D.H."/>
            <person name="Hugenholtz P."/>
        </authorList>
    </citation>
    <scope>NUCLEOTIDE SEQUENCE [LARGE SCALE GENOMIC DNA]</scope>
</reference>
<protein>
    <submittedName>
        <fullName evidence="2">DUF63 family protein</fullName>
    </submittedName>
</protein>
<feature type="transmembrane region" description="Helical" evidence="1">
    <location>
        <begin position="152"/>
        <end position="171"/>
    </location>
</feature>
<feature type="transmembrane region" description="Helical" evidence="1">
    <location>
        <begin position="224"/>
        <end position="241"/>
    </location>
</feature>
<keyword evidence="1" id="KW-0472">Membrane</keyword>
<evidence type="ECO:0000313" key="4">
    <source>
        <dbReference type="Proteomes" id="UP000564964"/>
    </source>
</evidence>
<accession>A0A7J4JHC1</accession>
<dbReference type="EMBL" id="JAGVWE010000005">
    <property type="protein sequence ID" value="MBS3063336.1"/>
    <property type="molecule type" value="Genomic_DNA"/>
</dbReference>
<dbReference type="InterPro" id="IPR002749">
    <property type="entry name" value="DUF63"/>
</dbReference>
<dbReference type="Proteomes" id="UP000564964">
    <property type="component" value="Unassembled WGS sequence"/>
</dbReference>
<feature type="transmembrane region" description="Helical" evidence="1">
    <location>
        <begin position="123"/>
        <end position="140"/>
    </location>
</feature>
<gene>
    <name evidence="2" type="ORF">HA252_07210</name>
    <name evidence="3" type="ORF">J4203_05690</name>
</gene>
<organism evidence="2 4">
    <name type="scientific">Candidatus Iainarchaeum sp</name>
    <dbReference type="NCBI Taxonomy" id="3101447"/>
    <lineage>
        <taxon>Archaea</taxon>
        <taxon>Candidatus Iainarchaeota</taxon>
        <taxon>Candidatus Iainarchaeia</taxon>
        <taxon>Candidatus Iainarchaeales</taxon>
        <taxon>Candidatus Iainarchaeaceae</taxon>
        <taxon>Candidatus Iainarchaeum</taxon>
    </lineage>
</organism>
<evidence type="ECO:0000313" key="3">
    <source>
        <dbReference type="EMBL" id="MBS3063336.1"/>
    </source>
</evidence>
<feature type="transmembrane region" description="Helical" evidence="1">
    <location>
        <begin position="54"/>
        <end position="73"/>
    </location>
</feature>
<dbReference type="Proteomes" id="UP000678237">
    <property type="component" value="Unassembled WGS sequence"/>
</dbReference>